<name>K2JHN4_9GAMM</name>
<evidence type="ECO:0000313" key="1">
    <source>
        <dbReference type="EMBL" id="EKE74052.1"/>
    </source>
</evidence>
<dbReference type="RefSeq" id="WP_008484483.1">
    <property type="nucleotide sequence ID" value="NZ_AMRI01000011.1"/>
</dbReference>
<sequence length="91" mass="10037">MSNELTDVINALKQEGRKPTLALVKARLRSPVPLPLIIKALQGEQVDSLPEAQPLAPFSPAQLAWIQDYVAKQLAPYQAALKRHGIDLEEN</sequence>
<dbReference type="AlphaFoldDB" id="K2JHN4"/>
<dbReference type="STRING" id="745411.B3C1_09543"/>
<evidence type="ECO:0000313" key="2">
    <source>
        <dbReference type="Proteomes" id="UP000006755"/>
    </source>
</evidence>
<keyword evidence="2" id="KW-1185">Reference proteome</keyword>
<comment type="caution">
    <text evidence="1">The sequence shown here is derived from an EMBL/GenBank/DDBJ whole genome shotgun (WGS) entry which is preliminary data.</text>
</comment>
<dbReference type="OrthoDB" id="6314559at2"/>
<protein>
    <submittedName>
        <fullName evidence="1">Uncharacterized protein</fullName>
    </submittedName>
</protein>
<proteinExistence type="predicted"/>
<organism evidence="1 2">
    <name type="scientific">Gallaecimonas xiamenensis 3-C-1</name>
    <dbReference type="NCBI Taxonomy" id="745411"/>
    <lineage>
        <taxon>Bacteria</taxon>
        <taxon>Pseudomonadati</taxon>
        <taxon>Pseudomonadota</taxon>
        <taxon>Gammaproteobacteria</taxon>
        <taxon>Enterobacterales</taxon>
        <taxon>Gallaecimonadaceae</taxon>
        <taxon>Gallaecimonas</taxon>
    </lineage>
</organism>
<dbReference type="EMBL" id="AMRI01000011">
    <property type="protein sequence ID" value="EKE74052.1"/>
    <property type="molecule type" value="Genomic_DNA"/>
</dbReference>
<reference evidence="1 2" key="1">
    <citation type="journal article" date="2012" name="J. Bacteriol.">
        <title>Genome Sequence of Gallaecimonas xiamenensis Type Strain 3-C-1.</title>
        <authorList>
            <person name="Lai Q."/>
            <person name="Wang L."/>
            <person name="Wang W."/>
            <person name="Shao Z."/>
        </authorList>
    </citation>
    <scope>NUCLEOTIDE SEQUENCE [LARGE SCALE GENOMIC DNA]</scope>
    <source>
        <strain evidence="1 2">3-C-1</strain>
    </source>
</reference>
<gene>
    <name evidence="1" type="ORF">B3C1_09543</name>
</gene>
<accession>K2JHN4</accession>
<dbReference type="Proteomes" id="UP000006755">
    <property type="component" value="Unassembled WGS sequence"/>
</dbReference>